<feature type="transmembrane region" description="Helical" evidence="7">
    <location>
        <begin position="353"/>
        <end position="374"/>
    </location>
</feature>
<feature type="transmembrane region" description="Helical" evidence="7">
    <location>
        <begin position="411"/>
        <end position="430"/>
    </location>
</feature>
<name>A0A1I4SP86_9BACT</name>
<evidence type="ECO:0000313" key="9">
    <source>
        <dbReference type="Proteomes" id="UP000199611"/>
    </source>
</evidence>
<feature type="transmembrane region" description="Helical" evidence="7">
    <location>
        <begin position="288"/>
        <end position="311"/>
    </location>
</feature>
<dbReference type="RefSeq" id="WP_093394050.1">
    <property type="nucleotide sequence ID" value="NZ_FOUU01000002.1"/>
</dbReference>
<dbReference type="PANTHER" id="PTHR42810">
    <property type="entry name" value="PURINE PERMEASE C1399.01C-RELATED"/>
    <property type="match status" value="1"/>
</dbReference>
<feature type="transmembrane region" description="Helical" evidence="7">
    <location>
        <begin position="196"/>
        <end position="216"/>
    </location>
</feature>
<dbReference type="GO" id="GO:0042907">
    <property type="term" value="F:xanthine transmembrane transporter activity"/>
    <property type="evidence" value="ECO:0007669"/>
    <property type="project" value="TreeGrafter"/>
</dbReference>
<dbReference type="EMBL" id="FOUU01000002">
    <property type="protein sequence ID" value="SFM66245.1"/>
    <property type="molecule type" value="Genomic_DNA"/>
</dbReference>
<comment type="similarity">
    <text evidence="2">Belongs to the nucleobase:cation symporter-2 (NCS2) (TC 2.A.40) family.</text>
</comment>
<evidence type="ECO:0000256" key="5">
    <source>
        <dbReference type="ARBA" id="ARBA00022989"/>
    </source>
</evidence>
<feature type="transmembrane region" description="Helical" evidence="7">
    <location>
        <begin position="24"/>
        <end position="49"/>
    </location>
</feature>
<protein>
    <submittedName>
        <fullName evidence="8">Xanthine/uracil permease</fullName>
    </submittedName>
</protein>
<sequence>MKEKTSTGKKEAGFLYGVDERPPWALLFFYGLQWFFMLFPALLTAVTLCDHAFSFSTDDRIRFVQLTFIISGAFTIVQSLWGHGYPVLEGPATAHLLTVLFLAPLGVSSVQGGMVFCGAVLSLWALILRTSQVRRFFTPNVVVVILMLIAFSLLPHLIADLTGQNGPSGRPGWVTFSASLLVVLGTALLSERMKGYFRSFAMLVGIVGGTFIFLILDLIPKGESDFAPFLLLPGLWTDVNMRFPPMALVSCLVSYAAVVVNTMGSLAGLASVLSERESSLNKRLRRCLFLNGLSGIVCGITGTVGLVSYGISPGMVAMQRVASRYVATTCGVIALVLGFLPRIAFLCSLVPPAVVAAVLCAALGSQVAAAFKMARENYRAVRDTTVIGISVVVGLLVALMPERIAMEAPGWIRLFLKNSLVSGILVALLLEHLVVKSGES</sequence>
<feature type="transmembrane region" description="Helical" evidence="7">
    <location>
        <begin position="101"/>
        <end position="128"/>
    </location>
</feature>
<dbReference type="InterPro" id="IPR006043">
    <property type="entry name" value="NCS2"/>
</dbReference>
<feature type="transmembrane region" description="Helical" evidence="7">
    <location>
        <begin position="140"/>
        <end position="159"/>
    </location>
</feature>
<evidence type="ECO:0000256" key="4">
    <source>
        <dbReference type="ARBA" id="ARBA00022692"/>
    </source>
</evidence>
<keyword evidence="4 7" id="KW-0812">Transmembrane</keyword>
<keyword evidence="5 7" id="KW-1133">Transmembrane helix</keyword>
<dbReference type="NCBIfam" id="NF037981">
    <property type="entry name" value="NCS2_1"/>
    <property type="match status" value="1"/>
</dbReference>
<reference evidence="8 9" key="1">
    <citation type="submission" date="2016-10" db="EMBL/GenBank/DDBJ databases">
        <authorList>
            <person name="de Groot N.N."/>
        </authorList>
    </citation>
    <scope>NUCLEOTIDE SEQUENCE [LARGE SCALE GENOMIC DNA]</scope>
    <source>
        <strain evidence="8 9">DSM 9990</strain>
    </source>
</reference>
<proteinExistence type="inferred from homology"/>
<keyword evidence="3" id="KW-0813">Transport</keyword>
<feature type="transmembrane region" description="Helical" evidence="7">
    <location>
        <begin position="380"/>
        <end position="399"/>
    </location>
</feature>
<dbReference type="Pfam" id="PF00860">
    <property type="entry name" value="Xan_ur_permease"/>
    <property type="match status" value="1"/>
</dbReference>
<keyword evidence="6 7" id="KW-0472">Membrane</keyword>
<comment type="subcellular location">
    <subcellularLocation>
        <location evidence="1">Membrane</location>
        <topology evidence="1">Multi-pass membrane protein</topology>
    </subcellularLocation>
</comment>
<feature type="transmembrane region" description="Helical" evidence="7">
    <location>
        <begin position="61"/>
        <end position="81"/>
    </location>
</feature>
<evidence type="ECO:0000256" key="3">
    <source>
        <dbReference type="ARBA" id="ARBA00022448"/>
    </source>
</evidence>
<keyword evidence="9" id="KW-1185">Reference proteome</keyword>
<dbReference type="OrthoDB" id="9805749at2"/>
<evidence type="ECO:0000256" key="6">
    <source>
        <dbReference type="ARBA" id="ARBA00023136"/>
    </source>
</evidence>
<feature type="transmembrane region" description="Helical" evidence="7">
    <location>
        <begin position="171"/>
        <end position="189"/>
    </location>
</feature>
<feature type="transmembrane region" description="Helical" evidence="7">
    <location>
        <begin position="246"/>
        <end position="267"/>
    </location>
</feature>
<dbReference type="PANTHER" id="PTHR42810:SF2">
    <property type="entry name" value="PURINE PERMEASE C1399.01C-RELATED"/>
    <property type="match status" value="1"/>
</dbReference>
<evidence type="ECO:0000313" key="8">
    <source>
        <dbReference type="EMBL" id="SFM66245.1"/>
    </source>
</evidence>
<evidence type="ECO:0000256" key="1">
    <source>
        <dbReference type="ARBA" id="ARBA00004141"/>
    </source>
</evidence>
<evidence type="ECO:0000256" key="7">
    <source>
        <dbReference type="SAM" id="Phobius"/>
    </source>
</evidence>
<dbReference type="STRING" id="39841.SAMN05660836_01084"/>
<dbReference type="AlphaFoldDB" id="A0A1I4SP86"/>
<dbReference type="Proteomes" id="UP000199611">
    <property type="component" value="Unassembled WGS sequence"/>
</dbReference>
<organism evidence="8 9">
    <name type="scientific">Thermodesulforhabdus norvegica</name>
    <dbReference type="NCBI Taxonomy" id="39841"/>
    <lineage>
        <taxon>Bacteria</taxon>
        <taxon>Pseudomonadati</taxon>
        <taxon>Thermodesulfobacteriota</taxon>
        <taxon>Syntrophobacteria</taxon>
        <taxon>Syntrophobacterales</taxon>
        <taxon>Thermodesulforhabdaceae</taxon>
        <taxon>Thermodesulforhabdus</taxon>
    </lineage>
</organism>
<accession>A0A1I4SP86</accession>
<evidence type="ECO:0000256" key="2">
    <source>
        <dbReference type="ARBA" id="ARBA00008821"/>
    </source>
</evidence>
<dbReference type="GO" id="GO:0005886">
    <property type="term" value="C:plasma membrane"/>
    <property type="evidence" value="ECO:0007669"/>
    <property type="project" value="TreeGrafter"/>
</dbReference>
<gene>
    <name evidence="8" type="ORF">SAMN05660836_01084</name>
</gene>
<feature type="transmembrane region" description="Helical" evidence="7">
    <location>
        <begin position="323"/>
        <end position="341"/>
    </location>
</feature>